<dbReference type="RefSeq" id="WP_169255183.1">
    <property type="nucleotide sequence ID" value="NZ_WTVN01000006.1"/>
</dbReference>
<reference evidence="1 2" key="1">
    <citation type="submission" date="2019-12" db="EMBL/GenBank/DDBJ databases">
        <title>Comparative genomics gives insights into the taxonomy of the Azoarcus-Aromatoleum group and reveals separate origins of nif in the plant-associated Azoarcus and non-plant-associated Aromatoleum sub-groups.</title>
        <authorList>
            <person name="Lafos M."/>
            <person name="Maluk M."/>
            <person name="Batista M."/>
            <person name="Junghare M."/>
            <person name="Carmona M."/>
            <person name="Faoro H."/>
            <person name="Cruz L.M."/>
            <person name="Battistoni F."/>
            <person name="De Souza E."/>
            <person name="Pedrosa F."/>
            <person name="Chen W.-M."/>
            <person name="Poole P.S."/>
            <person name="Dixon R.A."/>
            <person name="James E.K."/>
        </authorList>
    </citation>
    <scope>NUCLEOTIDE SEQUENCE [LARGE SCALE GENOMIC DNA]</scope>
    <source>
        <strain evidence="1 2">Td21</strain>
    </source>
</reference>
<proteinExistence type="predicted"/>
<comment type="caution">
    <text evidence="1">The sequence shown here is derived from an EMBL/GenBank/DDBJ whole genome shotgun (WGS) entry which is preliminary data.</text>
</comment>
<keyword evidence="2" id="KW-1185">Reference proteome</keyword>
<dbReference type="InterPro" id="IPR010710">
    <property type="entry name" value="DUF1289"/>
</dbReference>
<dbReference type="PANTHER" id="PTHR35175">
    <property type="entry name" value="DUF1289 DOMAIN-CONTAINING PROTEIN"/>
    <property type="match status" value="1"/>
</dbReference>
<dbReference type="Proteomes" id="UP000623795">
    <property type="component" value="Unassembled WGS sequence"/>
</dbReference>
<name>A0ABX1PUZ9_9RHOO</name>
<protein>
    <submittedName>
        <fullName evidence="1">DUF1289 domain-containing protein</fullName>
    </submittedName>
</protein>
<accession>A0ABX1PUZ9</accession>
<evidence type="ECO:0000313" key="1">
    <source>
        <dbReference type="EMBL" id="NMG43274.1"/>
    </source>
</evidence>
<gene>
    <name evidence="1" type="ORF">GPA22_05955</name>
</gene>
<dbReference type="EMBL" id="WTVN01000006">
    <property type="protein sequence ID" value="NMG43274.1"/>
    <property type="molecule type" value="Genomic_DNA"/>
</dbReference>
<dbReference type="Pfam" id="PF06945">
    <property type="entry name" value="DUF1289"/>
    <property type="match status" value="1"/>
</dbReference>
<organism evidence="1 2">
    <name type="scientific">Aromatoleum toluvorans</name>
    <dbReference type="NCBI Taxonomy" id="92002"/>
    <lineage>
        <taxon>Bacteria</taxon>
        <taxon>Pseudomonadati</taxon>
        <taxon>Pseudomonadota</taxon>
        <taxon>Betaproteobacteria</taxon>
        <taxon>Rhodocyclales</taxon>
        <taxon>Rhodocyclaceae</taxon>
        <taxon>Aromatoleum</taxon>
    </lineage>
</organism>
<sequence length="69" mass="7389">MSIASPCINICRMSAATGLCEGCFRSLDEIARWSRHDDAEKLRILERVAQRRADPGAAAAPTLASTEGA</sequence>
<dbReference type="PANTHER" id="PTHR35175:SF2">
    <property type="entry name" value="DUF1289 DOMAIN-CONTAINING PROTEIN"/>
    <property type="match status" value="1"/>
</dbReference>
<evidence type="ECO:0000313" key="2">
    <source>
        <dbReference type="Proteomes" id="UP000623795"/>
    </source>
</evidence>